<evidence type="ECO:0000256" key="2">
    <source>
        <dbReference type="ARBA" id="ARBA00022475"/>
    </source>
</evidence>
<dbReference type="InterPro" id="IPR003838">
    <property type="entry name" value="ABC3_permease_C"/>
</dbReference>
<dbReference type="Pfam" id="PF02687">
    <property type="entry name" value="FtsX"/>
    <property type="match status" value="1"/>
</dbReference>
<reference evidence="8" key="1">
    <citation type="submission" date="2022-10" db="EMBL/GenBank/DDBJ databases">
        <title>The complete genomes of actinobacterial strains from the NBC collection.</title>
        <authorList>
            <person name="Joergensen T.S."/>
            <person name="Alvarez Arevalo M."/>
            <person name="Sterndorff E.B."/>
            <person name="Faurdal D."/>
            <person name="Vuksanovic O."/>
            <person name="Mourched A.-S."/>
            <person name="Charusanti P."/>
            <person name="Shaw S."/>
            <person name="Blin K."/>
            <person name="Weber T."/>
        </authorList>
    </citation>
    <scope>NUCLEOTIDE SEQUENCE</scope>
    <source>
        <strain evidence="8">NBC_00254</strain>
    </source>
</reference>
<proteinExistence type="predicted"/>
<keyword evidence="2" id="KW-1003">Cell membrane</keyword>
<gene>
    <name evidence="8" type="ORF">OG913_38805</name>
</gene>
<feature type="domain" description="ABC3 transporter permease C-terminal" evidence="7">
    <location>
        <begin position="1"/>
        <end position="64"/>
    </location>
</feature>
<evidence type="ECO:0000256" key="6">
    <source>
        <dbReference type="SAM" id="Phobius"/>
    </source>
</evidence>
<evidence type="ECO:0000313" key="9">
    <source>
        <dbReference type="Proteomes" id="UP001432011"/>
    </source>
</evidence>
<evidence type="ECO:0000256" key="4">
    <source>
        <dbReference type="ARBA" id="ARBA00022989"/>
    </source>
</evidence>
<dbReference type="Proteomes" id="UP001432011">
    <property type="component" value="Chromosome"/>
</dbReference>
<keyword evidence="4 6" id="KW-1133">Transmembrane helix</keyword>
<evidence type="ECO:0000256" key="1">
    <source>
        <dbReference type="ARBA" id="ARBA00004651"/>
    </source>
</evidence>
<evidence type="ECO:0000259" key="7">
    <source>
        <dbReference type="Pfam" id="PF02687"/>
    </source>
</evidence>
<evidence type="ECO:0000313" key="8">
    <source>
        <dbReference type="EMBL" id="WUP75225.1"/>
    </source>
</evidence>
<comment type="subcellular location">
    <subcellularLocation>
        <location evidence="1">Cell membrane</location>
        <topology evidence="1">Multi-pass membrane protein</topology>
    </subcellularLocation>
</comment>
<feature type="transmembrane region" description="Helical" evidence="6">
    <location>
        <begin position="16"/>
        <end position="38"/>
    </location>
</feature>
<sequence>MGLTRGQLRRMPATEAVLLTVVATLLGTVIGIGFAWAGCETIVKRALRDATMHIPWSSLGAVVLLRPCGTPRRCPQEPLPHS</sequence>
<organism evidence="8 9">
    <name type="scientific">Microbispora hainanensis</name>
    <dbReference type="NCBI Taxonomy" id="568844"/>
    <lineage>
        <taxon>Bacteria</taxon>
        <taxon>Bacillati</taxon>
        <taxon>Actinomycetota</taxon>
        <taxon>Actinomycetes</taxon>
        <taxon>Streptosporangiales</taxon>
        <taxon>Streptosporangiaceae</taxon>
        <taxon>Microbispora</taxon>
    </lineage>
</organism>
<protein>
    <submittedName>
        <fullName evidence="8">ABC transporter permease</fullName>
    </submittedName>
</protein>
<keyword evidence="3 6" id="KW-0812">Transmembrane</keyword>
<dbReference type="EMBL" id="CP108085">
    <property type="protein sequence ID" value="WUP75225.1"/>
    <property type="molecule type" value="Genomic_DNA"/>
</dbReference>
<name>A0ABZ1SQC9_9ACTN</name>
<dbReference type="RefSeq" id="WP_328709460.1">
    <property type="nucleotide sequence ID" value="NZ_CP108085.1"/>
</dbReference>
<evidence type="ECO:0000256" key="3">
    <source>
        <dbReference type="ARBA" id="ARBA00022692"/>
    </source>
</evidence>
<accession>A0ABZ1SQC9</accession>
<keyword evidence="9" id="KW-1185">Reference proteome</keyword>
<evidence type="ECO:0000256" key="5">
    <source>
        <dbReference type="ARBA" id="ARBA00023136"/>
    </source>
</evidence>
<keyword evidence="5 6" id="KW-0472">Membrane</keyword>